<dbReference type="EMBL" id="MN079108">
    <property type="protein sequence ID" value="QEA05699.1"/>
    <property type="molecule type" value="Genomic_DNA"/>
</dbReference>
<proteinExistence type="predicted"/>
<dbReference type="SUPFAM" id="SSF53448">
    <property type="entry name" value="Nucleotide-diphospho-sugar transferases"/>
    <property type="match status" value="1"/>
</dbReference>
<protein>
    <submittedName>
        <fullName evidence="2">Nicotine blue oxidoreductase</fullName>
        <ecNumber evidence="2">1.1.1.328</ecNumber>
    </submittedName>
</protein>
<accession>A0A5B8R972</accession>
<evidence type="ECO:0000313" key="2">
    <source>
        <dbReference type="EMBL" id="QEA05699.1"/>
    </source>
</evidence>
<dbReference type="PANTHER" id="PTHR43777:SF1">
    <property type="entry name" value="MOLYBDENUM COFACTOR CYTIDYLYLTRANSFERASE"/>
    <property type="match status" value="1"/>
</dbReference>
<dbReference type="GO" id="GO:0016491">
    <property type="term" value="F:oxidoreductase activity"/>
    <property type="evidence" value="ECO:0007669"/>
    <property type="project" value="UniProtKB-KW"/>
</dbReference>
<dbReference type="PANTHER" id="PTHR43777">
    <property type="entry name" value="MOLYBDENUM COFACTOR CYTIDYLYLTRANSFERASE"/>
    <property type="match status" value="1"/>
</dbReference>
<reference evidence="2" key="1">
    <citation type="submission" date="2019-06" db="EMBL/GenBank/DDBJ databases">
        <authorList>
            <person name="Murdoch R.W."/>
            <person name="Fathepure B."/>
        </authorList>
    </citation>
    <scope>NUCLEOTIDE SEQUENCE</scope>
</reference>
<dbReference type="Gene3D" id="3.90.550.10">
    <property type="entry name" value="Spore Coat Polysaccharide Biosynthesis Protein SpsA, Chain A"/>
    <property type="match status" value="1"/>
</dbReference>
<name>A0A5B8R972_9ZZZZ</name>
<keyword evidence="2" id="KW-0560">Oxidoreductase</keyword>
<gene>
    <name evidence="2" type="primary">nboR</name>
    <name evidence="2" type="ORF">KBTEX_02023</name>
</gene>
<evidence type="ECO:0000259" key="1">
    <source>
        <dbReference type="Pfam" id="PF12804"/>
    </source>
</evidence>
<dbReference type="Pfam" id="PF12804">
    <property type="entry name" value="NTP_transf_3"/>
    <property type="match status" value="1"/>
</dbReference>
<dbReference type="CDD" id="cd04182">
    <property type="entry name" value="GT_2_like_f"/>
    <property type="match status" value="1"/>
</dbReference>
<dbReference type="InterPro" id="IPR029044">
    <property type="entry name" value="Nucleotide-diphossugar_trans"/>
</dbReference>
<feature type="domain" description="MobA-like NTP transferase" evidence="1">
    <location>
        <begin position="8"/>
        <end position="166"/>
    </location>
</feature>
<dbReference type="InterPro" id="IPR025877">
    <property type="entry name" value="MobA-like_NTP_Trfase"/>
</dbReference>
<sequence>MASGPICGLLLAGGEGRRFGGDKLMAALADGTPVAVATARALAAGCDRVVAVTRPDRDPLVKALRGAGCEVVVTAACRRGMGASLAAAVAASGAAAGWLVLPADMPAVAGTTVAAVAAALRRGSLIARPELDGRPGHPVGFSAELREALAALDGDTGARGVVARHRDAVARLAVDDPGILADIDTPADLVRLAGGGNGT</sequence>
<organism evidence="2">
    <name type="scientific">uncultured organism</name>
    <dbReference type="NCBI Taxonomy" id="155900"/>
    <lineage>
        <taxon>unclassified sequences</taxon>
        <taxon>environmental samples</taxon>
    </lineage>
</organism>
<dbReference type="AlphaFoldDB" id="A0A5B8R972"/>
<dbReference type="GO" id="GO:0016779">
    <property type="term" value="F:nucleotidyltransferase activity"/>
    <property type="evidence" value="ECO:0007669"/>
    <property type="project" value="UniProtKB-ARBA"/>
</dbReference>
<dbReference type="EC" id="1.1.1.328" evidence="2"/>